<dbReference type="PANTHER" id="PTHR34295">
    <property type="entry name" value="BIOTIN TRANSPORTER BIOY"/>
    <property type="match status" value="1"/>
</dbReference>
<dbReference type="Proteomes" id="UP000003340">
    <property type="component" value="Unassembled WGS sequence"/>
</dbReference>
<comment type="similarity">
    <text evidence="1 2">Belongs to the BioY family.</text>
</comment>
<evidence type="ECO:0000313" key="5">
    <source>
        <dbReference type="Proteomes" id="UP000003340"/>
    </source>
</evidence>
<keyword evidence="3" id="KW-0812">Transmembrane</keyword>
<organism evidence="4 5">
    <name type="scientific">[Clostridium] methylpentosum DSM 5476</name>
    <dbReference type="NCBI Taxonomy" id="537013"/>
    <lineage>
        <taxon>Bacteria</taxon>
        <taxon>Bacillati</taxon>
        <taxon>Bacillota</taxon>
        <taxon>Clostridia</taxon>
        <taxon>Eubacteriales</taxon>
        <taxon>Oscillospiraceae</taxon>
        <taxon>Oscillospiraceae incertae sedis</taxon>
    </lineage>
</organism>
<dbReference type="GO" id="GO:0015225">
    <property type="term" value="F:biotin transmembrane transporter activity"/>
    <property type="evidence" value="ECO:0007669"/>
    <property type="project" value="UniProtKB-UniRule"/>
</dbReference>
<comment type="subcellular location">
    <subcellularLocation>
        <location evidence="2">Cell membrane</location>
        <topology evidence="2">Multi-pass membrane protein</topology>
    </subcellularLocation>
</comment>
<sequence>MTRVALCVAILCISSYIAFPLPFTPILITAQTVIVNLVALILTPLQSFAALGTYFALGLCGLPVFSGGTGGIGKLFSPTGGFCIGFIVAAVLISLLKGKNNQLRRYIPVTIFVGIPVIYAFAVLFMCVFQQADLRTALLTVALPFLLGDTLKCIAASFLAVALNKALVRLRFA</sequence>
<dbReference type="GO" id="GO:0005886">
    <property type="term" value="C:plasma membrane"/>
    <property type="evidence" value="ECO:0007669"/>
    <property type="project" value="UniProtKB-SubCell"/>
</dbReference>
<feature type="transmembrane region" description="Helical" evidence="3">
    <location>
        <begin position="108"/>
        <end position="132"/>
    </location>
</feature>
<evidence type="ECO:0000256" key="3">
    <source>
        <dbReference type="SAM" id="Phobius"/>
    </source>
</evidence>
<dbReference type="EMBL" id="ACEC01000136">
    <property type="protein sequence ID" value="EEG28546.1"/>
    <property type="molecule type" value="Genomic_DNA"/>
</dbReference>
<proteinExistence type="inferred from homology"/>
<dbReference type="Pfam" id="PF02632">
    <property type="entry name" value="BioY"/>
    <property type="match status" value="1"/>
</dbReference>
<keyword evidence="5" id="KW-1185">Reference proteome</keyword>
<comment type="caution">
    <text evidence="4">The sequence shown here is derived from an EMBL/GenBank/DDBJ whole genome shotgun (WGS) entry which is preliminary data.</text>
</comment>
<keyword evidence="3" id="KW-1133">Transmembrane helix</keyword>
<feature type="transmembrane region" description="Helical" evidence="3">
    <location>
        <begin position="138"/>
        <end position="163"/>
    </location>
</feature>
<dbReference type="InterPro" id="IPR003784">
    <property type="entry name" value="BioY"/>
</dbReference>
<evidence type="ECO:0000256" key="2">
    <source>
        <dbReference type="PIRNR" id="PIRNR016661"/>
    </source>
</evidence>
<dbReference type="HOGENOM" id="CLU_077931_3_2_9"/>
<feature type="transmembrane region" description="Helical" evidence="3">
    <location>
        <begin position="75"/>
        <end position="96"/>
    </location>
</feature>
<keyword evidence="2 3" id="KW-0472">Membrane</keyword>
<evidence type="ECO:0000256" key="1">
    <source>
        <dbReference type="ARBA" id="ARBA00010692"/>
    </source>
</evidence>
<dbReference type="Gene3D" id="1.10.1760.20">
    <property type="match status" value="1"/>
</dbReference>
<accession>C0EJ80</accession>
<protein>
    <recommendedName>
        <fullName evidence="2">Biotin transporter</fullName>
    </recommendedName>
</protein>
<name>C0EJ80_9FIRM</name>
<evidence type="ECO:0000313" key="4">
    <source>
        <dbReference type="EMBL" id="EEG28546.1"/>
    </source>
</evidence>
<dbReference type="STRING" id="537013.CLOSTMETH_03933"/>
<dbReference type="AlphaFoldDB" id="C0EJ80"/>
<dbReference type="PIRSF" id="PIRSF016661">
    <property type="entry name" value="BioY"/>
    <property type="match status" value="1"/>
</dbReference>
<keyword evidence="2" id="KW-1003">Cell membrane</keyword>
<reference evidence="4 5" key="2">
    <citation type="submission" date="2009-02" db="EMBL/GenBank/DDBJ databases">
        <title>Draft genome sequence of Clostridium methylpentosum (DSM 5476).</title>
        <authorList>
            <person name="Sudarsanam P."/>
            <person name="Ley R."/>
            <person name="Guruge J."/>
            <person name="Turnbaugh P.J."/>
            <person name="Mahowald M."/>
            <person name="Liep D."/>
            <person name="Gordon J."/>
        </authorList>
    </citation>
    <scope>NUCLEOTIDE SEQUENCE [LARGE SCALE GENOMIC DNA]</scope>
    <source>
        <strain evidence="4 5">DSM 5476</strain>
    </source>
</reference>
<keyword evidence="2" id="KW-0813">Transport</keyword>
<dbReference type="eggNOG" id="COG1268">
    <property type="taxonomic scope" value="Bacteria"/>
</dbReference>
<reference evidence="4 5" key="1">
    <citation type="submission" date="2009-01" db="EMBL/GenBank/DDBJ databases">
        <authorList>
            <person name="Fulton L."/>
            <person name="Clifton S."/>
            <person name="Fulton B."/>
            <person name="Xu J."/>
            <person name="Minx P."/>
            <person name="Pepin K.H."/>
            <person name="Johnson M."/>
            <person name="Bhonagiri V."/>
            <person name="Nash W.E."/>
            <person name="Mardis E.R."/>
            <person name="Wilson R.K."/>
        </authorList>
    </citation>
    <scope>NUCLEOTIDE SEQUENCE [LARGE SCALE GENOMIC DNA]</scope>
    <source>
        <strain evidence="4 5">DSM 5476</strain>
    </source>
</reference>
<dbReference type="PANTHER" id="PTHR34295:SF1">
    <property type="entry name" value="BIOTIN TRANSPORTER BIOY"/>
    <property type="match status" value="1"/>
</dbReference>
<gene>
    <name evidence="4" type="ORF">CLOSTMETH_03933</name>
</gene>